<keyword evidence="6 8" id="KW-0315">Glutamine amidotransferase</keyword>
<evidence type="ECO:0000256" key="5">
    <source>
        <dbReference type="ARBA" id="ARBA00022840"/>
    </source>
</evidence>
<dbReference type="GO" id="GO:0004066">
    <property type="term" value="F:asparagine synthase (glutamine-hydrolyzing) activity"/>
    <property type="evidence" value="ECO:0007669"/>
    <property type="project" value="UniProtKB-EC"/>
</dbReference>
<dbReference type="Pfam" id="PF13537">
    <property type="entry name" value="GATase_7"/>
    <property type="match status" value="1"/>
</dbReference>
<keyword evidence="5 9" id="KW-0067">ATP-binding</keyword>
<evidence type="ECO:0000256" key="10">
    <source>
        <dbReference type="PIRSR" id="PIRSR001589-3"/>
    </source>
</evidence>
<keyword evidence="8" id="KW-0028">Amino-acid biosynthesis</keyword>
<evidence type="ECO:0000313" key="12">
    <source>
        <dbReference type="EMBL" id="SDC84056.1"/>
    </source>
</evidence>
<dbReference type="PANTHER" id="PTHR43284">
    <property type="entry name" value="ASPARAGINE SYNTHETASE (GLUTAMINE-HYDROLYZING)"/>
    <property type="match status" value="1"/>
</dbReference>
<feature type="binding site" evidence="9">
    <location>
        <begin position="360"/>
        <end position="361"/>
    </location>
    <ligand>
        <name>ATP</name>
        <dbReference type="ChEBI" id="CHEBI:30616"/>
    </ligand>
</feature>
<dbReference type="EMBL" id="FNAC01000007">
    <property type="protein sequence ID" value="SDC84056.1"/>
    <property type="molecule type" value="Genomic_DNA"/>
</dbReference>
<evidence type="ECO:0000256" key="7">
    <source>
        <dbReference type="ARBA" id="ARBA00048741"/>
    </source>
</evidence>
<evidence type="ECO:0000256" key="9">
    <source>
        <dbReference type="PIRSR" id="PIRSR001589-2"/>
    </source>
</evidence>
<dbReference type="Pfam" id="PF00733">
    <property type="entry name" value="Asn_synthase"/>
    <property type="match status" value="1"/>
</dbReference>
<sequence length="620" mass="69705">MCGIVGIVKKSASTSLSEKDSLELALSLQSHRGPDASSLWSDQRVVLGHNRLSIIDLSTSANQPFHRDDLGLVVIFNGEIYNYLILREELQAKGASFTTQSDTEVLLLAYHFYGKDFLKKLVGMFAFLIYNKNSGEVFIARDRFGEKPIFFIDSEDTFYFASELRALKQIYPKTLTINQEAVIDLMEQMYIDSSHTIYEEVLVFPPSTYLEIQSGHLNWETYYEFPKGQENEISFENLKVQANDLLTEIISKQLHADVPVATFLSSGIDSSLVTAIAKEIKSDIVAITMSTGDPSTDEVGQASTFAKKLEIKQEVVTINTGSLGVLAKLLKNIQPLADASLIPTHLVTNQVSSHTKVMLSGDAGDEVFGSYRKPILYKEHPSNFGVFGKFLIDVAQKISPNGSSKYLSDMNRIRLAGWDGFYTKTNLNGLFNQVFLSGKPLNLVYQKAQELKPNYKENLEKLSFGVDMLTRLPSDFLFKVDAASMASSLEVRAPFLDHRLVDLSFKSPISALMPSGIDKEVTRSLYRDYAGYEHQGSKKGFSFPYSDYLYGEWGNILERFLNEGLSQSYLNFNSEGIQSILKSHRIKPQQKLARVLFGVLVMEIWLRVFHLDIEVDLDIN</sequence>
<reference evidence="13" key="1">
    <citation type="submission" date="2016-10" db="EMBL/GenBank/DDBJ databases">
        <authorList>
            <person name="Varghese N."/>
            <person name="Submissions S."/>
        </authorList>
    </citation>
    <scope>NUCLEOTIDE SEQUENCE [LARGE SCALE GENOMIC DNA]</scope>
    <source>
        <strain evidence="13">DSM 23095</strain>
    </source>
</reference>
<dbReference type="AlphaFoldDB" id="A0A1G6PX06"/>
<evidence type="ECO:0000256" key="1">
    <source>
        <dbReference type="ARBA" id="ARBA00005187"/>
    </source>
</evidence>
<keyword evidence="4 9" id="KW-0547">Nucleotide-binding</keyword>
<dbReference type="InterPro" id="IPR051786">
    <property type="entry name" value="ASN_synthetase/amidase"/>
</dbReference>
<evidence type="ECO:0000256" key="2">
    <source>
        <dbReference type="ARBA" id="ARBA00005752"/>
    </source>
</evidence>
<dbReference type="InterPro" id="IPR033738">
    <property type="entry name" value="AsnB_N"/>
</dbReference>
<comment type="similarity">
    <text evidence="2">Belongs to the asparagine synthetase family.</text>
</comment>
<dbReference type="Gene3D" id="3.40.50.620">
    <property type="entry name" value="HUPs"/>
    <property type="match status" value="1"/>
</dbReference>
<proteinExistence type="inferred from homology"/>
<organism evidence="12 13">
    <name type="scientific">Algoriphagus faecimaris</name>
    <dbReference type="NCBI Taxonomy" id="686796"/>
    <lineage>
        <taxon>Bacteria</taxon>
        <taxon>Pseudomonadati</taxon>
        <taxon>Bacteroidota</taxon>
        <taxon>Cytophagia</taxon>
        <taxon>Cytophagales</taxon>
        <taxon>Cyclobacteriaceae</taxon>
        <taxon>Algoriphagus</taxon>
    </lineage>
</organism>
<dbReference type="GO" id="GO:0005524">
    <property type="term" value="F:ATP binding"/>
    <property type="evidence" value="ECO:0007669"/>
    <property type="project" value="UniProtKB-KW"/>
</dbReference>
<evidence type="ECO:0000256" key="3">
    <source>
        <dbReference type="ARBA" id="ARBA00012737"/>
    </source>
</evidence>
<dbReference type="CDD" id="cd00712">
    <property type="entry name" value="AsnB"/>
    <property type="match status" value="1"/>
</dbReference>
<dbReference type="Gene3D" id="3.60.20.10">
    <property type="entry name" value="Glutamine Phosphoribosylpyrophosphate, subunit 1, domain 1"/>
    <property type="match status" value="1"/>
</dbReference>
<feature type="active site" description="For GATase activity" evidence="8">
    <location>
        <position position="2"/>
    </location>
</feature>
<dbReference type="EC" id="6.3.5.4" evidence="3"/>
<keyword evidence="8" id="KW-0061">Asparagine biosynthesis</keyword>
<dbReference type="InterPro" id="IPR001962">
    <property type="entry name" value="Asn_synthase"/>
</dbReference>
<comment type="pathway">
    <text evidence="1">Amino-acid biosynthesis; L-asparagine biosynthesis; L-asparagine from L-aspartate (L-Gln route): step 1/1.</text>
</comment>
<dbReference type="NCBIfam" id="TIGR01536">
    <property type="entry name" value="asn_synth_AEB"/>
    <property type="match status" value="1"/>
</dbReference>
<dbReference type="OrthoDB" id="9763290at2"/>
<dbReference type="STRING" id="686796.SAMN04488104_100769"/>
<feature type="binding site" evidence="9">
    <location>
        <position position="102"/>
    </location>
    <ligand>
        <name>L-glutamine</name>
        <dbReference type="ChEBI" id="CHEBI:58359"/>
    </ligand>
</feature>
<dbReference type="CDD" id="cd01991">
    <property type="entry name" value="Asn_synthase_B_C"/>
    <property type="match status" value="1"/>
</dbReference>
<evidence type="ECO:0000259" key="11">
    <source>
        <dbReference type="PROSITE" id="PS51278"/>
    </source>
</evidence>
<dbReference type="InterPro" id="IPR029055">
    <property type="entry name" value="Ntn_hydrolases_N"/>
</dbReference>
<gene>
    <name evidence="12" type="ORF">SAMN04488104_100769</name>
</gene>
<dbReference type="InterPro" id="IPR006426">
    <property type="entry name" value="Asn_synth_AEB"/>
</dbReference>
<feature type="site" description="Important for beta-aspartyl-AMP intermediate formation" evidence="10">
    <location>
        <position position="362"/>
    </location>
</feature>
<evidence type="ECO:0000256" key="6">
    <source>
        <dbReference type="ARBA" id="ARBA00022962"/>
    </source>
</evidence>
<dbReference type="InterPro" id="IPR014729">
    <property type="entry name" value="Rossmann-like_a/b/a_fold"/>
</dbReference>
<name>A0A1G6PX06_9BACT</name>
<feature type="domain" description="Glutamine amidotransferase type-2" evidence="11">
    <location>
        <begin position="2"/>
        <end position="215"/>
    </location>
</feature>
<evidence type="ECO:0000313" key="13">
    <source>
        <dbReference type="Proteomes" id="UP000199060"/>
    </source>
</evidence>
<accession>A0A1G6PX06</accession>
<dbReference type="InterPro" id="IPR017932">
    <property type="entry name" value="GATase_2_dom"/>
</dbReference>
<comment type="catalytic activity">
    <reaction evidence="7">
        <text>L-aspartate + L-glutamine + ATP + H2O = L-asparagine + L-glutamate + AMP + diphosphate + H(+)</text>
        <dbReference type="Rhea" id="RHEA:12228"/>
        <dbReference type="ChEBI" id="CHEBI:15377"/>
        <dbReference type="ChEBI" id="CHEBI:15378"/>
        <dbReference type="ChEBI" id="CHEBI:29985"/>
        <dbReference type="ChEBI" id="CHEBI:29991"/>
        <dbReference type="ChEBI" id="CHEBI:30616"/>
        <dbReference type="ChEBI" id="CHEBI:33019"/>
        <dbReference type="ChEBI" id="CHEBI:58048"/>
        <dbReference type="ChEBI" id="CHEBI:58359"/>
        <dbReference type="ChEBI" id="CHEBI:456215"/>
        <dbReference type="EC" id="6.3.5.4"/>
    </reaction>
</comment>
<dbReference type="PIRSF" id="PIRSF001589">
    <property type="entry name" value="Asn_synthetase_glu-h"/>
    <property type="match status" value="1"/>
</dbReference>
<protein>
    <recommendedName>
        <fullName evidence="3">asparagine synthase (glutamine-hydrolyzing)</fullName>
        <ecNumber evidence="3">6.3.5.4</ecNumber>
    </recommendedName>
</protein>
<evidence type="ECO:0000256" key="8">
    <source>
        <dbReference type="PIRSR" id="PIRSR001589-1"/>
    </source>
</evidence>
<dbReference type="RefSeq" id="WP_087938278.1">
    <property type="nucleotide sequence ID" value="NZ_FNAC01000007.1"/>
</dbReference>
<keyword evidence="13" id="KW-1185">Reference proteome</keyword>
<dbReference type="GO" id="GO:0006529">
    <property type="term" value="P:asparagine biosynthetic process"/>
    <property type="evidence" value="ECO:0007669"/>
    <property type="project" value="UniProtKB-KW"/>
</dbReference>
<evidence type="ECO:0000256" key="4">
    <source>
        <dbReference type="ARBA" id="ARBA00022741"/>
    </source>
</evidence>
<dbReference type="PROSITE" id="PS51278">
    <property type="entry name" value="GATASE_TYPE_2"/>
    <property type="match status" value="1"/>
</dbReference>
<dbReference type="Proteomes" id="UP000199060">
    <property type="component" value="Unassembled WGS sequence"/>
</dbReference>
<dbReference type="SUPFAM" id="SSF56235">
    <property type="entry name" value="N-terminal nucleophile aminohydrolases (Ntn hydrolases)"/>
    <property type="match status" value="1"/>
</dbReference>
<dbReference type="SUPFAM" id="SSF52402">
    <property type="entry name" value="Adenine nucleotide alpha hydrolases-like"/>
    <property type="match status" value="1"/>
</dbReference>
<dbReference type="PANTHER" id="PTHR43284:SF1">
    <property type="entry name" value="ASPARAGINE SYNTHETASE"/>
    <property type="match status" value="1"/>
</dbReference>